<organism evidence="4 5">
    <name type="scientific">Streptomyces evansiae</name>
    <dbReference type="NCBI Taxonomy" id="3075535"/>
    <lineage>
        <taxon>Bacteria</taxon>
        <taxon>Bacillati</taxon>
        <taxon>Actinomycetota</taxon>
        <taxon>Actinomycetes</taxon>
        <taxon>Kitasatosporales</taxon>
        <taxon>Streptomycetaceae</taxon>
        <taxon>Streptomyces</taxon>
    </lineage>
</organism>
<dbReference type="InterPro" id="IPR029010">
    <property type="entry name" value="ThuA-like"/>
</dbReference>
<dbReference type="EMBL" id="JAVRER010000003">
    <property type="protein sequence ID" value="MDT0414466.1"/>
    <property type="molecule type" value="Genomic_DNA"/>
</dbReference>
<reference evidence="5" key="1">
    <citation type="submission" date="2023-07" db="EMBL/GenBank/DDBJ databases">
        <title>30 novel species of actinomycetes from the DSMZ collection.</title>
        <authorList>
            <person name="Nouioui I."/>
        </authorList>
    </citation>
    <scope>NUCLEOTIDE SEQUENCE [LARGE SCALE GENOMIC DNA]</scope>
    <source>
        <strain evidence="5">DSM 41982</strain>
    </source>
</reference>
<keyword evidence="1 2" id="KW-0732">Signal</keyword>
<protein>
    <submittedName>
        <fullName evidence="4">ThuA domain-containing protein</fullName>
    </submittedName>
</protein>
<feature type="chain" id="PRO_5044794542" evidence="2">
    <location>
        <begin position="40"/>
        <end position="403"/>
    </location>
</feature>
<feature type="signal peptide" evidence="2">
    <location>
        <begin position="1"/>
        <end position="39"/>
    </location>
</feature>
<dbReference type="Proteomes" id="UP001183607">
    <property type="component" value="Unassembled WGS sequence"/>
</dbReference>
<dbReference type="AlphaFoldDB" id="A0ABD5DZ15"/>
<dbReference type="Gene3D" id="3.40.50.880">
    <property type="match status" value="1"/>
</dbReference>
<dbReference type="PANTHER" id="PTHR40469">
    <property type="entry name" value="SECRETED GLYCOSYL HYDROLASE"/>
    <property type="match status" value="1"/>
</dbReference>
<dbReference type="InterPro" id="IPR029062">
    <property type="entry name" value="Class_I_gatase-like"/>
</dbReference>
<dbReference type="InterPro" id="IPR008979">
    <property type="entry name" value="Galactose-bd-like_sf"/>
</dbReference>
<dbReference type="InterPro" id="IPR005084">
    <property type="entry name" value="CBM6"/>
</dbReference>
<evidence type="ECO:0000313" key="5">
    <source>
        <dbReference type="Proteomes" id="UP001183607"/>
    </source>
</evidence>
<feature type="domain" description="CBM6" evidence="3">
    <location>
        <begin position="274"/>
        <end position="397"/>
    </location>
</feature>
<dbReference type="Pfam" id="PF03422">
    <property type="entry name" value="CBM_6"/>
    <property type="match status" value="1"/>
</dbReference>
<evidence type="ECO:0000313" key="4">
    <source>
        <dbReference type="EMBL" id="MDT0414466.1"/>
    </source>
</evidence>
<evidence type="ECO:0000259" key="3">
    <source>
        <dbReference type="PROSITE" id="PS51175"/>
    </source>
</evidence>
<sequence>MTPARKPGRRQGGKHPRRLAALAALALGGALLTGPVAQAGAAEPYDVLVFSKTAGFRHDSIPTGIATFQELGGEHGFTVTATEDASAFTPANLAGYDAVVFLSTTGDVLDDTQQDALQAYVDDGGGFMGVHAAADTEYDWPYYQQLVGAWFKSHPAIQDAVVETEDHEHPATAHFGPTWLHNDELYNYRTDPRGRVHVLQTLDESSYTGGEMGEDHPITWCHPQETGRSFYTGLGHTNESYADPDFRQLLLGGLEYAAGQKDADCAPSGVPGGTPVEAESYTDGQGVQPAGHGAASGGQTLGFIENGDWAGYAHVPVDGAATFTAKVSSAGAGGTIHVRAGAPDGPELGTADVPNTGSWETFQSVTTPLTAGGTGPLYLSFTGGAGSLFDIDSFTLAPAGEGD</sequence>
<accession>A0ABD5DZ15</accession>
<evidence type="ECO:0000256" key="2">
    <source>
        <dbReference type="SAM" id="SignalP"/>
    </source>
</evidence>
<gene>
    <name evidence="4" type="ORF">RM574_03115</name>
</gene>
<dbReference type="SMART" id="SM00606">
    <property type="entry name" value="CBD_IV"/>
    <property type="match status" value="1"/>
</dbReference>
<dbReference type="InterPro" id="IPR006584">
    <property type="entry name" value="Cellulose-bd_IV"/>
</dbReference>
<dbReference type="CDD" id="cd04084">
    <property type="entry name" value="CBM6_xylanase-like"/>
    <property type="match status" value="1"/>
</dbReference>
<dbReference type="Pfam" id="PF06283">
    <property type="entry name" value="ThuA"/>
    <property type="match status" value="1"/>
</dbReference>
<dbReference type="SUPFAM" id="SSF49785">
    <property type="entry name" value="Galactose-binding domain-like"/>
    <property type="match status" value="1"/>
</dbReference>
<dbReference type="SUPFAM" id="SSF52317">
    <property type="entry name" value="Class I glutamine amidotransferase-like"/>
    <property type="match status" value="1"/>
</dbReference>
<dbReference type="PANTHER" id="PTHR40469:SF2">
    <property type="entry name" value="GALACTOSE-BINDING DOMAIN-LIKE SUPERFAMILY PROTEIN"/>
    <property type="match status" value="1"/>
</dbReference>
<evidence type="ECO:0000256" key="1">
    <source>
        <dbReference type="ARBA" id="ARBA00022729"/>
    </source>
</evidence>
<proteinExistence type="predicted"/>
<name>A0ABD5DZ15_9ACTN</name>
<comment type="caution">
    <text evidence="4">The sequence shown here is derived from an EMBL/GenBank/DDBJ whole genome shotgun (WGS) entry which is preliminary data.</text>
</comment>
<dbReference type="Gene3D" id="2.60.120.260">
    <property type="entry name" value="Galactose-binding domain-like"/>
    <property type="match status" value="1"/>
</dbReference>
<dbReference type="PROSITE" id="PS51175">
    <property type="entry name" value="CBM6"/>
    <property type="match status" value="1"/>
</dbReference>